<feature type="compositionally biased region" description="Basic and acidic residues" evidence="1">
    <location>
        <begin position="7"/>
        <end position="16"/>
    </location>
</feature>
<dbReference type="VEuPathDB" id="FungiDB:LEMA_P043500.1"/>
<name>E4ZPR4_LEPMJ</name>
<reference evidence="3" key="1">
    <citation type="journal article" date="2011" name="Nat. Commun.">
        <title>Effector diversification within compartments of the Leptosphaeria maculans genome affected by Repeat-Induced Point mutations.</title>
        <authorList>
            <person name="Rouxel T."/>
            <person name="Grandaubert J."/>
            <person name="Hane J.K."/>
            <person name="Hoede C."/>
            <person name="van de Wouw A.P."/>
            <person name="Couloux A."/>
            <person name="Dominguez V."/>
            <person name="Anthouard V."/>
            <person name="Bally P."/>
            <person name="Bourras S."/>
            <person name="Cozijnsen A.J."/>
            <person name="Ciuffetti L.M."/>
            <person name="Degrave A."/>
            <person name="Dilmaghani A."/>
            <person name="Duret L."/>
            <person name="Fudal I."/>
            <person name="Goodwin S.B."/>
            <person name="Gout L."/>
            <person name="Glaser N."/>
            <person name="Linglin J."/>
            <person name="Kema G.H.J."/>
            <person name="Lapalu N."/>
            <person name="Lawrence C.B."/>
            <person name="May K."/>
            <person name="Meyer M."/>
            <person name="Ollivier B."/>
            <person name="Poulain J."/>
            <person name="Schoch C.L."/>
            <person name="Simon A."/>
            <person name="Spatafora J.W."/>
            <person name="Stachowiak A."/>
            <person name="Turgeon B.G."/>
            <person name="Tyler B.M."/>
            <person name="Vincent D."/>
            <person name="Weissenbach J."/>
            <person name="Amselem J."/>
            <person name="Quesneville H."/>
            <person name="Oliver R.P."/>
            <person name="Wincker P."/>
            <person name="Balesdent M.-H."/>
            <person name="Howlett B.J."/>
        </authorList>
    </citation>
    <scope>NUCLEOTIDE SEQUENCE [LARGE SCALE GENOMIC DNA]</scope>
    <source>
        <strain evidence="3">JN3 / isolate v23.1.3 / race Av1-4-5-6-7-8</strain>
    </source>
</reference>
<protein>
    <submittedName>
        <fullName evidence="2">Predicted protein</fullName>
    </submittedName>
</protein>
<evidence type="ECO:0000313" key="2">
    <source>
        <dbReference type="EMBL" id="CBX93449.1"/>
    </source>
</evidence>
<dbReference type="InParanoid" id="E4ZPR4"/>
<dbReference type="EMBL" id="FP929105">
    <property type="protein sequence ID" value="CBX93449.1"/>
    <property type="molecule type" value="Genomic_DNA"/>
</dbReference>
<dbReference type="AlphaFoldDB" id="E4ZPR4"/>
<organism evidence="3">
    <name type="scientific">Leptosphaeria maculans (strain JN3 / isolate v23.1.3 / race Av1-4-5-6-7-8)</name>
    <name type="common">Blackleg fungus</name>
    <name type="synonym">Phoma lingam</name>
    <dbReference type="NCBI Taxonomy" id="985895"/>
    <lineage>
        <taxon>Eukaryota</taxon>
        <taxon>Fungi</taxon>
        <taxon>Dikarya</taxon>
        <taxon>Ascomycota</taxon>
        <taxon>Pezizomycotina</taxon>
        <taxon>Dothideomycetes</taxon>
        <taxon>Pleosporomycetidae</taxon>
        <taxon>Pleosporales</taxon>
        <taxon>Pleosporineae</taxon>
        <taxon>Leptosphaeriaceae</taxon>
        <taxon>Plenodomus</taxon>
        <taxon>Plenodomus lingam/Leptosphaeria maculans species complex</taxon>
    </lineage>
</organism>
<sequence>MLSMTRRKWDVTGLRESRKKRGDDDDCDRSDMRKSEICMFVRWEIVMGDCHGRLVLGIVGWRS</sequence>
<feature type="region of interest" description="Disordered" evidence="1">
    <location>
        <begin position="1"/>
        <end position="30"/>
    </location>
</feature>
<gene>
    <name evidence="2" type="ORF">LEMA_P043500.1</name>
</gene>
<dbReference type="HOGENOM" id="CLU_2886236_0_0_1"/>
<evidence type="ECO:0000256" key="1">
    <source>
        <dbReference type="SAM" id="MobiDB-lite"/>
    </source>
</evidence>
<evidence type="ECO:0000313" key="3">
    <source>
        <dbReference type="Proteomes" id="UP000002668"/>
    </source>
</evidence>
<proteinExistence type="predicted"/>
<dbReference type="Proteomes" id="UP000002668">
    <property type="component" value="Genome"/>
</dbReference>
<accession>E4ZPR4</accession>
<keyword evidence="3" id="KW-1185">Reference proteome</keyword>